<dbReference type="OrthoDB" id="4792012at2"/>
<evidence type="ECO:0000256" key="2">
    <source>
        <dbReference type="SAM" id="Phobius"/>
    </source>
</evidence>
<dbReference type="KEGG" id="brv:CFK39_14285"/>
<feature type="transmembrane region" description="Helical" evidence="2">
    <location>
        <begin position="40"/>
        <end position="63"/>
    </location>
</feature>
<proteinExistence type="predicted"/>
<evidence type="ECO:0000256" key="1">
    <source>
        <dbReference type="SAM" id="MobiDB-lite"/>
    </source>
</evidence>
<keyword evidence="2" id="KW-1133">Transmembrane helix</keyword>
<protein>
    <submittedName>
        <fullName evidence="3">Uncharacterized protein</fullName>
    </submittedName>
</protein>
<dbReference type="AlphaFoldDB" id="A0A220UFP1"/>
<keyword evidence="2" id="KW-0812">Transmembrane</keyword>
<organism evidence="3 4">
    <name type="scientific">Brachybacterium avium</name>
    <dbReference type="NCBI Taxonomy" id="2017485"/>
    <lineage>
        <taxon>Bacteria</taxon>
        <taxon>Bacillati</taxon>
        <taxon>Actinomycetota</taxon>
        <taxon>Actinomycetes</taxon>
        <taxon>Micrococcales</taxon>
        <taxon>Dermabacteraceae</taxon>
        <taxon>Brachybacterium</taxon>
    </lineage>
</organism>
<keyword evidence="4" id="KW-1185">Reference proteome</keyword>
<keyword evidence="2" id="KW-0472">Membrane</keyword>
<feature type="region of interest" description="Disordered" evidence="1">
    <location>
        <begin position="1"/>
        <end position="31"/>
    </location>
</feature>
<dbReference type="RefSeq" id="WP_089066017.1">
    <property type="nucleotide sequence ID" value="NZ_CP022316.1"/>
</dbReference>
<gene>
    <name evidence="3" type="ORF">CFK39_14285</name>
</gene>
<dbReference type="Proteomes" id="UP000198398">
    <property type="component" value="Chromosome"/>
</dbReference>
<accession>A0A220UFP1</accession>
<reference evidence="4" key="1">
    <citation type="submission" date="2017-07" db="EMBL/GenBank/DDBJ databases">
        <title>Brachybacterium sp. VR2415.</title>
        <authorList>
            <person name="Tak E.J."/>
            <person name="Bae J.-W."/>
        </authorList>
    </citation>
    <scope>NUCLEOTIDE SEQUENCE [LARGE SCALE GENOMIC DNA]</scope>
    <source>
        <strain evidence="4">VR2415</strain>
    </source>
</reference>
<sequence>MQETGTAQLPPSAPAPLIIPGHRLPPSPGGDRRLRRATTLIGAVIVLLVVLGLALLSTATWFAGRSFTAVPAISELGSPAAVTLDSGTGTVRVLPSGDVDELTLALVSPGVTTLPSPDARVPARITQTAGANRTSVDVRQPTRSFSPPWSDETLDVLLLVPTALELALEVRAGVGDIVVDGDLTSLEAHADAGNLRLGPLSAPDGVNATTEVGSIDLELDSPSPAIVHLTAAVGDVDLLLPTDAGGEVSISTDLGDVEVSAPGTAHWQIRADSELGEVHTAPGLTDGAGEAAGTLAVTSELGNIDITR</sequence>
<dbReference type="EMBL" id="CP022316">
    <property type="protein sequence ID" value="ASK66781.1"/>
    <property type="molecule type" value="Genomic_DNA"/>
</dbReference>
<evidence type="ECO:0000313" key="4">
    <source>
        <dbReference type="Proteomes" id="UP000198398"/>
    </source>
</evidence>
<name>A0A220UFP1_9MICO</name>
<evidence type="ECO:0000313" key="3">
    <source>
        <dbReference type="EMBL" id="ASK66781.1"/>
    </source>
</evidence>